<sequence length="476" mass="56607">MTMTLIDQGVRNVANFRRKLKTCLEINTATESKEKSQLEELELFTKYYQLWKGNNVQNNNTYYSIPKFYCQLPLEEEILLQKVREEARALFLQRRSRVLLGNEELQHLWFLLDKHHTPPLVADEQMINYHDFLKVAEQAGSKCKSFFTATIFGKLYQNENYGRIPIMQFFNYVMRKVWLHQTRIGLSLYDVTGLGYLKETDLENYILELIPTLPRNSQLHTWIIKGGYRLNILERSFYSFYVCTAVRKFFFFLDPMRTGKIKILDILACGFLDNLLELRDEELSKEMQESNWFSAPSALRVYGQYLNLDKDHNGMLSKEELSRYGTGTLTDVFLDRIFQECLTYDGEMDYKTYLDFVLALENRKEPQSLQYLFRILDVQQKGYLDTFSLNYFYRAIQEQMKRHKQEPILFEDVRDEIFDMVKPKEPFKITLQDLIHSGKGDTVLSILIDLNDFWTYENREYIVLDGSKEEDEIYKI</sequence>
<dbReference type="GO" id="GO:0005813">
    <property type="term" value="C:centrosome"/>
    <property type="evidence" value="ECO:0007669"/>
    <property type="project" value="TreeGrafter"/>
</dbReference>
<dbReference type="AlphaFoldDB" id="A0A6P7SW70"/>
<name>A0A6P7SW70_9MOLL</name>
<dbReference type="GO" id="GO:0005819">
    <property type="term" value="C:spindle"/>
    <property type="evidence" value="ECO:0007669"/>
    <property type="project" value="TreeGrafter"/>
</dbReference>
<dbReference type="GO" id="GO:0000226">
    <property type="term" value="P:microtubule cytoskeleton organization"/>
    <property type="evidence" value="ECO:0007669"/>
    <property type="project" value="TreeGrafter"/>
</dbReference>
<dbReference type="PROSITE" id="PS00018">
    <property type="entry name" value="EF_HAND_1"/>
    <property type="match status" value="1"/>
</dbReference>
<dbReference type="PANTHER" id="PTHR12085:SF3">
    <property type="entry name" value="SERINE_THREONINE-PROTEIN PHOSPHATASE 2A REGULATORY SUBUNIT B'' SUBUNIT GAMMA"/>
    <property type="match status" value="1"/>
</dbReference>
<evidence type="ECO:0000313" key="5">
    <source>
        <dbReference type="RefSeq" id="XP_029642507.1"/>
    </source>
</evidence>
<dbReference type="InterPro" id="IPR018247">
    <property type="entry name" value="EF_Hand_1_Ca_BS"/>
</dbReference>
<evidence type="ECO:0000256" key="1">
    <source>
        <dbReference type="ARBA" id="ARBA00004496"/>
    </source>
</evidence>
<evidence type="ECO:0000256" key="3">
    <source>
        <dbReference type="ARBA" id="ARBA00022837"/>
    </source>
</evidence>
<dbReference type="SUPFAM" id="SSF47473">
    <property type="entry name" value="EF-hand"/>
    <property type="match status" value="1"/>
</dbReference>
<reference evidence="5 6" key="1">
    <citation type="submission" date="2025-08" db="UniProtKB">
        <authorList>
            <consortium name="RefSeq"/>
        </authorList>
    </citation>
    <scope>IDENTIFICATION</scope>
</reference>
<proteinExistence type="predicted"/>
<dbReference type="KEGG" id="osn:115217062"/>
<dbReference type="CDD" id="cd21505">
    <property type="entry name" value="PPP2R3C"/>
    <property type="match status" value="1"/>
</dbReference>
<comment type="subcellular location">
    <subcellularLocation>
        <location evidence="1">Cytoplasm</location>
    </subcellularLocation>
</comment>
<evidence type="ECO:0000313" key="6">
    <source>
        <dbReference type="RefSeq" id="XP_036363115.1"/>
    </source>
</evidence>
<dbReference type="GO" id="GO:0030865">
    <property type="term" value="P:cortical cytoskeleton organization"/>
    <property type="evidence" value="ECO:0007669"/>
    <property type="project" value="TreeGrafter"/>
</dbReference>
<evidence type="ECO:0000256" key="2">
    <source>
        <dbReference type="ARBA" id="ARBA00022490"/>
    </source>
</evidence>
<dbReference type="PANTHER" id="PTHR12085">
    <property type="entry name" value="SERINE/THREONINE-PROTEIN PHOSPHATASE 2A REGULATORY SUBUNIT B'' SUBUNIT GAMMA"/>
    <property type="match status" value="1"/>
</dbReference>
<dbReference type="InterPro" id="IPR039865">
    <property type="entry name" value="PPP2R3C"/>
</dbReference>
<dbReference type="InterPro" id="IPR011992">
    <property type="entry name" value="EF-hand-dom_pair"/>
</dbReference>
<dbReference type="FunFam" id="1.10.238.10:FF:000091">
    <property type="entry name" value="Serine/threonine-protein phosphatase 2A regulatory subunit B'' subunit gamma"/>
    <property type="match status" value="1"/>
</dbReference>
<accession>A0A6P7SW70</accession>
<evidence type="ECO:0000313" key="4">
    <source>
        <dbReference type="Proteomes" id="UP000515154"/>
    </source>
</evidence>
<dbReference type="RefSeq" id="XP_036363115.1">
    <property type="nucleotide sequence ID" value="XM_036507222.1"/>
</dbReference>
<keyword evidence="2" id="KW-0963">Cytoplasm</keyword>
<keyword evidence="3" id="KW-0106">Calcium</keyword>
<dbReference type="Gene3D" id="1.10.238.10">
    <property type="entry name" value="EF-hand"/>
    <property type="match status" value="1"/>
</dbReference>
<protein>
    <submittedName>
        <fullName evidence="5">Serine/threonine-protein phosphatase 2A regulatory subunit B'' subunit gamma isoform X1</fullName>
    </submittedName>
    <submittedName>
        <fullName evidence="6">Serine/threonine-protein phosphatase 2A regulatory subunit B'' subunit gamma isoform X2</fullName>
    </submittedName>
</protein>
<keyword evidence="4" id="KW-1185">Reference proteome</keyword>
<dbReference type="RefSeq" id="XP_029642507.1">
    <property type="nucleotide sequence ID" value="XM_029786647.2"/>
</dbReference>
<organism evidence="4 5">
    <name type="scientific">Octopus sinensis</name>
    <name type="common">East Asian common octopus</name>
    <dbReference type="NCBI Taxonomy" id="2607531"/>
    <lineage>
        <taxon>Eukaryota</taxon>
        <taxon>Metazoa</taxon>
        <taxon>Spiralia</taxon>
        <taxon>Lophotrochozoa</taxon>
        <taxon>Mollusca</taxon>
        <taxon>Cephalopoda</taxon>
        <taxon>Coleoidea</taxon>
        <taxon>Octopodiformes</taxon>
        <taxon>Octopoda</taxon>
        <taxon>Incirrata</taxon>
        <taxon>Octopodidae</taxon>
        <taxon>Octopus</taxon>
    </lineage>
</organism>
<dbReference type="GO" id="GO:0035303">
    <property type="term" value="P:regulation of dephosphorylation"/>
    <property type="evidence" value="ECO:0007669"/>
    <property type="project" value="InterPro"/>
</dbReference>
<dbReference type="GO" id="GO:0005737">
    <property type="term" value="C:cytoplasm"/>
    <property type="evidence" value="ECO:0007669"/>
    <property type="project" value="UniProtKB-SubCell"/>
</dbReference>
<dbReference type="Proteomes" id="UP000515154">
    <property type="component" value="Linkage group LG11"/>
</dbReference>
<gene>
    <name evidence="5 6" type="primary">LOC115217062</name>
</gene>